<dbReference type="InterPro" id="IPR015421">
    <property type="entry name" value="PyrdxlP-dep_Trfase_major"/>
</dbReference>
<dbReference type="GO" id="GO:0008483">
    <property type="term" value="F:transaminase activity"/>
    <property type="evidence" value="ECO:0007669"/>
    <property type="project" value="UniProtKB-KW"/>
</dbReference>
<dbReference type="InterPro" id="IPR004838">
    <property type="entry name" value="NHTrfase_class1_PyrdxlP-BS"/>
</dbReference>
<evidence type="ECO:0000256" key="7">
    <source>
        <dbReference type="RuleBase" id="RU000481"/>
    </source>
</evidence>
<gene>
    <name evidence="9" type="ORF">L4923_28020</name>
</gene>
<comment type="catalytic activity">
    <reaction evidence="6">
        <text>L-aspartate + 2-oxoglutarate = oxaloacetate + L-glutamate</text>
        <dbReference type="Rhea" id="RHEA:21824"/>
        <dbReference type="ChEBI" id="CHEBI:16452"/>
        <dbReference type="ChEBI" id="CHEBI:16810"/>
        <dbReference type="ChEBI" id="CHEBI:29985"/>
        <dbReference type="ChEBI" id="CHEBI:29991"/>
        <dbReference type="EC" id="2.6.1.1"/>
    </reaction>
</comment>
<comment type="similarity">
    <text evidence="2 7">Belongs to the class-I pyridoxal-phosphate-dependent aminotransferase family.</text>
</comment>
<dbReference type="Gene3D" id="3.40.640.10">
    <property type="entry name" value="Type I PLP-dependent aspartate aminotransferase-like (Major domain)"/>
    <property type="match status" value="1"/>
</dbReference>
<dbReference type="InterPro" id="IPR015424">
    <property type="entry name" value="PyrdxlP-dep_Trfase"/>
</dbReference>
<name>A0ABS9QQQ4_9HYPH</name>
<dbReference type="RefSeq" id="WP_239370392.1">
    <property type="nucleotide sequence ID" value="NZ_JAKREW010000057.1"/>
</dbReference>
<evidence type="ECO:0000256" key="3">
    <source>
        <dbReference type="ARBA" id="ARBA00022576"/>
    </source>
</evidence>
<evidence type="ECO:0000313" key="9">
    <source>
        <dbReference type="EMBL" id="MCG7508889.1"/>
    </source>
</evidence>
<accession>A0ABS9QQQ4</accession>
<reference evidence="9 10" key="1">
    <citation type="submission" date="2022-02" db="EMBL/GenBank/DDBJ databases">
        <title>Draft genome sequence of Mezorhizobium retamae strain IRAMC:0171 isolated from Retama raetam nodules.</title>
        <authorList>
            <person name="Bengaied R."/>
            <person name="Sbissi I."/>
            <person name="Huber K."/>
            <person name="Ghodbane F."/>
            <person name="Nouioui I."/>
            <person name="Tarhouni M."/>
            <person name="Gtari M."/>
        </authorList>
    </citation>
    <scope>NUCLEOTIDE SEQUENCE [LARGE SCALE GENOMIC DNA]</scope>
    <source>
        <strain evidence="9 10">IRAMC:0171</strain>
    </source>
</reference>
<evidence type="ECO:0000256" key="2">
    <source>
        <dbReference type="ARBA" id="ARBA00007441"/>
    </source>
</evidence>
<dbReference type="EMBL" id="JAKREW010000057">
    <property type="protein sequence ID" value="MCG7508889.1"/>
    <property type="molecule type" value="Genomic_DNA"/>
</dbReference>
<evidence type="ECO:0000256" key="1">
    <source>
        <dbReference type="ARBA" id="ARBA00001933"/>
    </source>
</evidence>
<evidence type="ECO:0000256" key="4">
    <source>
        <dbReference type="ARBA" id="ARBA00022679"/>
    </source>
</evidence>
<evidence type="ECO:0000313" key="10">
    <source>
        <dbReference type="Proteomes" id="UP001201701"/>
    </source>
</evidence>
<evidence type="ECO:0000256" key="5">
    <source>
        <dbReference type="ARBA" id="ARBA00022898"/>
    </source>
</evidence>
<dbReference type="NCBIfam" id="NF004770">
    <property type="entry name" value="PRK06108.1"/>
    <property type="match status" value="1"/>
</dbReference>
<keyword evidence="3 7" id="KW-0032">Aminotransferase</keyword>
<dbReference type="SUPFAM" id="SSF53383">
    <property type="entry name" value="PLP-dependent transferases"/>
    <property type="match status" value="1"/>
</dbReference>
<dbReference type="EC" id="2.6.1.-" evidence="7"/>
<dbReference type="CDD" id="cd00609">
    <property type="entry name" value="AAT_like"/>
    <property type="match status" value="1"/>
</dbReference>
<dbReference type="Proteomes" id="UP001201701">
    <property type="component" value="Unassembled WGS sequence"/>
</dbReference>
<dbReference type="InterPro" id="IPR015422">
    <property type="entry name" value="PyrdxlP-dep_Trfase_small"/>
</dbReference>
<protein>
    <recommendedName>
        <fullName evidence="7">Aminotransferase</fullName>
        <ecNumber evidence="7">2.6.1.-</ecNumber>
    </recommendedName>
</protein>
<comment type="cofactor">
    <cofactor evidence="1 7">
        <name>pyridoxal 5'-phosphate</name>
        <dbReference type="ChEBI" id="CHEBI:597326"/>
    </cofactor>
</comment>
<dbReference type="InterPro" id="IPR050596">
    <property type="entry name" value="AspAT/PAT-like"/>
</dbReference>
<keyword evidence="5" id="KW-0663">Pyridoxal phosphate</keyword>
<organism evidence="9 10">
    <name type="scientific">Mesorhizobium retamae</name>
    <dbReference type="NCBI Taxonomy" id="2912854"/>
    <lineage>
        <taxon>Bacteria</taxon>
        <taxon>Pseudomonadati</taxon>
        <taxon>Pseudomonadota</taxon>
        <taxon>Alphaproteobacteria</taxon>
        <taxon>Hyphomicrobiales</taxon>
        <taxon>Phyllobacteriaceae</taxon>
        <taxon>Mesorhizobium</taxon>
    </lineage>
</organism>
<feature type="domain" description="Aminotransferase class I/classII large" evidence="8">
    <location>
        <begin position="33"/>
        <end position="385"/>
    </location>
</feature>
<dbReference type="Gene3D" id="3.90.1150.10">
    <property type="entry name" value="Aspartate Aminotransferase, domain 1"/>
    <property type="match status" value="1"/>
</dbReference>
<comment type="caution">
    <text evidence="9">The sequence shown here is derived from an EMBL/GenBank/DDBJ whole genome shotgun (WGS) entry which is preliminary data.</text>
</comment>
<keyword evidence="10" id="KW-1185">Reference proteome</keyword>
<dbReference type="Pfam" id="PF00155">
    <property type="entry name" value="Aminotran_1_2"/>
    <property type="match status" value="1"/>
</dbReference>
<keyword evidence="4 7" id="KW-0808">Transferase</keyword>
<dbReference type="InterPro" id="IPR004839">
    <property type="entry name" value="Aminotransferase_I/II_large"/>
</dbReference>
<dbReference type="PROSITE" id="PS00105">
    <property type="entry name" value="AA_TRANSFER_CLASS_1"/>
    <property type="match status" value="1"/>
</dbReference>
<proteinExistence type="inferred from homology"/>
<sequence length="392" mass="42672">MALLETLRAEARAAPESGIVAVMNHGRGRDGMIPLWAGEGDLPTPAFIADAASRALAGGETFYTWQKGIPEVRQALARYYERHFNKTFAPEEFILTGSGMHAIQLALDAVAGKGDEVIYLSPAWPNFAAAAGISGAVPVPVVLDLTGIAGSWGWSCDVEKIAASITPRTRAIFVNTPSNPTGWTADRETLQAILELARARGLWIIADEIYALFHYDGGRAPSFIDIMRDDDRILFVNSFSKNWSMTGWRVGWIKTHPSLQQVFENLIQYSTSGVAQFMQRGAVAALDEGDAFVARQVAHARQARDLVCGILGQTGKVRFAVPPGAFYLFFSIDGVNDSRAAAFDIVDHANVGLAPGTAFGAGGEKFLRLCFLRRLDQLEEAAIRIADWTRRL</sequence>
<dbReference type="PANTHER" id="PTHR46383">
    <property type="entry name" value="ASPARTATE AMINOTRANSFERASE"/>
    <property type="match status" value="1"/>
</dbReference>
<evidence type="ECO:0000259" key="8">
    <source>
        <dbReference type="Pfam" id="PF00155"/>
    </source>
</evidence>
<evidence type="ECO:0000256" key="6">
    <source>
        <dbReference type="ARBA" id="ARBA00049185"/>
    </source>
</evidence>